<comment type="subcellular location">
    <subcellularLocation>
        <location evidence="1">Plastid</location>
    </subcellularLocation>
</comment>
<dbReference type="EMBL" id="FNXT01000665">
    <property type="protein sequence ID" value="SZX65840.1"/>
    <property type="molecule type" value="Genomic_DNA"/>
</dbReference>
<evidence type="ECO:0000256" key="1">
    <source>
        <dbReference type="ARBA" id="ARBA00004474"/>
    </source>
</evidence>
<evidence type="ECO:0000313" key="5">
    <source>
        <dbReference type="Proteomes" id="UP000256970"/>
    </source>
</evidence>
<keyword evidence="5" id="KW-1185">Reference proteome</keyword>
<dbReference type="AlphaFoldDB" id="A0A383VLT1"/>
<reference evidence="4 5" key="1">
    <citation type="submission" date="2016-10" db="EMBL/GenBank/DDBJ databases">
        <authorList>
            <person name="Cai Z."/>
        </authorList>
    </citation>
    <scope>NUCLEOTIDE SEQUENCE [LARGE SCALE GENOMIC DNA]</scope>
</reference>
<proteinExistence type="predicted"/>
<gene>
    <name evidence="4" type="ORF">BQ4739_LOCUS6304</name>
</gene>
<dbReference type="InterPro" id="IPR006843">
    <property type="entry name" value="PAP/fibrillin_dom"/>
</dbReference>
<dbReference type="STRING" id="3088.A0A383VLT1"/>
<name>A0A383VLT1_TETOB</name>
<dbReference type="GO" id="GO:0009536">
    <property type="term" value="C:plastid"/>
    <property type="evidence" value="ECO:0007669"/>
    <property type="project" value="UniProtKB-SubCell"/>
</dbReference>
<dbReference type="Pfam" id="PF04755">
    <property type="entry name" value="PAP_fibrillin"/>
    <property type="match status" value="1"/>
</dbReference>
<organism evidence="4 5">
    <name type="scientific">Tetradesmus obliquus</name>
    <name type="common">Green alga</name>
    <name type="synonym">Acutodesmus obliquus</name>
    <dbReference type="NCBI Taxonomy" id="3088"/>
    <lineage>
        <taxon>Eukaryota</taxon>
        <taxon>Viridiplantae</taxon>
        <taxon>Chlorophyta</taxon>
        <taxon>core chlorophytes</taxon>
        <taxon>Chlorophyceae</taxon>
        <taxon>CS clade</taxon>
        <taxon>Sphaeropleales</taxon>
        <taxon>Scenedesmaceae</taxon>
        <taxon>Tetradesmus</taxon>
    </lineage>
</organism>
<dbReference type="PANTHER" id="PTHR31906">
    <property type="entry name" value="PLASTID-LIPID-ASSOCIATED PROTEIN 4, CHLOROPLASTIC-RELATED"/>
    <property type="match status" value="1"/>
</dbReference>
<keyword evidence="2" id="KW-0934">Plastid</keyword>
<feature type="domain" description="Plastid lipid-associated protein/fibrillin conserved" evidence="3">
    <location>
        <begin position="76"/>
        <end position="295"/>
    </location>
</feature>
<evidence type="ECO:0000313" key="4">
    <source>
        <dbReference type="EMBL" id="SZX65840.1"/>
    </source>
</evidence>
<protein>
    <recommendedName>
        <fullName evidence="3">Plastid lipid-associated protein/fibrillin conserved domain-containing protein</fullName>
    </recommendedName>
</protein>
<evidence type="ECO:0000256" key="2">
    <source>
        <dbReference type="ARBA" id="ARBA00022640"/>
    </source>
</evidence>
<evidence type="ECO:0000259" key="3">
    <source>
        <dbReference type="Pfam" id="PF04755"/>
    </source>
</evidence>
<accession>A0A383VLT1</accession>
<dbReference type="InterPro" id="IPR039633">
    <property type="entry name" value="PAP"/>
</dbReference>
<dbReference type="Proteomes" id="UP000256970">
    <property type="component" value="Unassembled WGS sequence"/>
</dbReference>
<sequence length="319" mass="34318">MSALQLSQNNGMIARSSSRRIVTPRVVKAGGRVMPMRRLRAAAEEASIAQDFSSAPVMDFAMAMAEPESDEMSAADIKAALLDSFYGTERGLSARSEVRAEINELITQLEAKNPTPSPTEMMALLDGDWKLVYTSNSELLAILALSKLPFVTIGDITQRVDTITATVENRAALSVPLSRTSLSATASFEVRSPKRLQIAFERGSIATPELLSDLEVPESVDVLGQTVDLSQLRGVLQPFSQGLSSILKQVGGIVSQAPDLSFPISNDSASTWLLTTYLDEDTRITRGDGGSVFILTKDTSSSSSHMTPEQEAVAEAMML</sequence>